<organism evidence="1 2">
    <name type="scientific">Salegentibacter holothuriorum</name>
    <dbReference type="NCBI Taxonomy" id="241145"/>
    <lineage>
        <taxon>Bacteria</taxon>
        <taxon>Pseudomonadati</taxon>
        <taxon>Bacteroidota</taxon>
        <taxon>Flavobacteriia</taxon>
        <taxon>Flavobacteriales</taxon>
        <taxon>Flavobacteriaceae</taxon>
        <taxon>Salegentibacter</taxon>
    </lineage>
</organism>
<accession>A0A1T5AK01</accession>
<name>A0A1T5AK01_9FLAO</name>
<dbReference type="EMBL" id="FUYY01000001">
    <property type="protein sequence ID" value="SKB35215.1"/>
    <property type="molecule type" value="Genomic_DNA"/>
</dbReference>
<evidence type="ECO:0008006" key="3">
    <source>
        <dbReference type="Google" id="ProtNLM"/>
    </source>
</evidence>
<reference evidence="2" key="1">
    <citation type="submission" date="2017-02" db="EMBL/GenBank/DDBJ databases">
        <authorList>
            <person name="Varghese N."/>
            <person name="Submissions S."/>
        </authorList>
    </citation>
    <scope>NUCLEOTIDE SEQUENCE [LARGE SCALE GENOMIC DNA]</scope>
    <source>
        <strain evidence="2">DSM 23405</strain>
    </source>
</reference>
<keyword evidence="2" id="KW-1185">Reference proteome</keyword>
<dbReference type="OrthoDB" id="708275at2"/>
<dbReference type="Proteomes" id="UP000190230">
    <property type="component" value="Unassembled WGS sequence"/>
</dbReference>
<sequence length="144" mass="16235">MKNIGLIFSIIITLASCSKSEQDNPTDNSINGTWQLIERTANNTDGSPNAWEQVENGYKITFNEDFTYESEINPTNCNEVVESIYLLENESELNIIEITITCINPEISFQSTDSYTFDKNGHLILKPIEPVCPEGCAFKFRKIG</sequence>
<dbReference type="AlphaFoldDB" id="A0A1T5AK01"/>
<dbReference type="RefSeq" id="WP_079719242.1">
    <property type="nucleotide sequence ID" value="NZ_FUYY01000001.1"/>
</dbReference>
<gene>
    <name evidence="1" type="ORF">SAMN05660776_0640</name>
</gene>
<protein>
    <recommendedName>
        <fullName evidence="3">Lipocalin-like domain-containing protein</fullName>
    </recommendedName>
</protein>
<evidence type="ECO:0000313" key="1">
    <source>
        <dbReference type="EMBL" id="SKB35215.1"/>
    </source>
</evidence>
<proteinExistence type="predicted"/>
<evidence type="ECO:0000313" key="2">
    <source>
        <dbReference type="Proteomes" id="UP000190230"/>
    </source>
</evidence>
<dbReference type="PROSITE" id="PS51257">
    <property type="entry name" value="PROKAR_LIPOPROTEIN"/>
    <property type="match status" value="1"/>
</dbReference>